<reference evidence="3" key="2">
    <citation type="submission" date="2025-09" db="UniProtKB">
        <authorList>
            <consortium name="Ensembl"/>
        </authorList>
    </citation>
    <scope>IDENTIFICATION</scope>
</reference>
<evidence type="ECO:0000256" key="2">
    <source>
        <dbReference type="SAM" id="SignalP"/>
    </source>
</evidence>
<dbReference type="AlphaFoldDB" id="A0A3Q2NSF8"/>
<sequence length="211" mass="23981">MRSVYVALLLTLTSLHAARRSLNSINDLITCLQSEQTNILELLHWFACEVEIDRNNVIRLTFDPSSGDYGSHRYRNLEGLLESPPRGYQYYTIGNIHQHTSVTLPTYVVNSLRRNILWNSARILIGVNEGGAEAGEIIDQVYITQHYDASENQGSSYDPEHTYRITTHFLRQLKELSINEIQRLAQSSQTGSFTNTSAAHSQKTPRRAGRM</sequence>
<organism evidence="3 4">
    <name type="scientific">Fundulus heteroclitus</name>
    <name type="common">Killifish</name>
    <name type="synonym">Mummichog</name>
    <dbReference type="NCBI Taxonomy" id="8078"/>
    <lineage>
        <taxon>Eukaryota</taxon>
        <taxon>Metazoa</taxon>
        <taxon>Chordata</taxon>
        <taxon>Craniata</taxon>
        <taxon>Vertebrata</taxon>
        <taxon>Euteleostomi</taxon>
        <taxon>Actinopterygii</taxon>
        <taxon>Neopterygii</taxon>
        <taxon>Teleostei</taxon>
        <taxon>Neoteleostei</taxon>
        <taxon>Acanthomorphata</taxon>
        <taxon>Ovalentaria</taxon>
        <taxon>Atherinomorphae</taxon>
        <taxon>Cyprinodontiformes</taxon>
        <taxon>Fundulidae</taxon>
        <taxon>Fundulus</taxon>
    </lineage>
</organism>
<dbReference type="Proteomes" id="UP000265000">
    <property type="component" value="Unplaced"/>
</dbReference>
<accession>A0A3Q2NSF8</accession>
<feature type="region of interest" description="Disordered" evidence="1">
    <location>
        <begin position="187"/>
        <end position="211"/>
    </location>
</feature>
<name>A0A3Q2NSF8_FUNHE</name>
<keyword evidence="2" id="KW-0732">Signal</keyword>
<evidence type="ECO:0000256" key="1">
    <source>
        <dbReference type="SAM" id="MobiDB-lite"/>
    </source>
</evidence>
<evidence type="ECO:0000313" key="4">
    <source>
        <dbReference type="Proteomes" id="UP000265000"/>
    </source>
</evidence>
<dbReference type="PANTHER" id="PTHR38706:SF2">
    <property type="match status" value="1"/>
</dbReference>
<evidence type="ECO:0000313" key="3">
    <source>
        <dbReference type="Ensembl" id="ENSFHEP00000002119.1"/>
    </source>
</evidence>
<protein>
    <submittedName>
        <fullName evidence="3">Uncharacterized protein</fullName>
    </submittedName>
</protein>
<proteinExistence type="predicted"/>
<feature type="chain" id="PRO_5018775864" evidence="2">
    <location>
        <begin position="18"/>
        <end position="211"/>
    </location>
</feature>
<dbReference type="PANTHER" id="PTHR38706">
    <property type="entry name" value="SI:CH211-198C19.1-RELATED"/>
    <property type="match status" value="1"/>
</dbReference>
<dbReference type="GeneTree" id="ENSGT00730000111690"/>
<feature type="compositionally biased region" description="Polar residues" evidence="1">
    <location>
        <begin position="187"/>
        <end position="202"/>
    </location>
</feature>
<reference evidence="3" key="1">
    <citation type="submission" date="2025-08" db="UniProtKB">
        <authorList>
            <consortium name="Ensembl"/>
        </authorList>
    </citation>
    <scope>IDENTIFICATION</scope>
</reference>
<dbReference type="Ensembl" id="ENSFHET00000012755.1">
    <property type="protein sequence ID" value="ENSFHEP00000002119.1"/>
    <property type="gene ID" value="ENSFHEG00000002900.1"/>
</dbReference>
<feature type="signal peptide" evidence="2">
    <location>
        <begin position="1"/>
        <end position="17"/>
    </location>
</feature>
<keyword evidence="4" id="KW-1185">Reference proteome</keyword>